<dbReference type="InterPro" id="IPR000421">
    <property type="entry name" value="FA58C"/>
</dbReference>
<dbReference type="SUPFAM" id="SSF49785">
    <property type="entry name" value="Galactose-binding domain-like"/>
    <property type="match status" value="1"/>
</dbReference>
<gene>
    <name evidence="2" type="ORF">NEMVEDRAFT_v1g224200</name>
</gene>
<keyword evidence="3" id="KW-1185">Reference proteome</keyword>
<dbReference type="PROSITE" id="PS50022">
    <property type="entry name" value="FA58C_3"/>
    <property type="match status" value="1"/>
</dbReference>
<evidence type="ECO:0000313" key="3">
    <source>
        <dbReference type="Proteomes" id="UP000001593"/>
    </source>
</evidence>
<feature type="domain" description="F5/8 type C" evidence="1">
    <location>
        <begin position="5"/>
        <end position="78"/>
    </location>
</feature>
<evidence type="ECO:0000313" key="2">
    <source>
        <dbReference type="EMBL" id="EDO27319.1"/>
    </source>
</evidence>
<dbReference type="InParanoid" id="A7T9K5"/>
<dbReference type="PANTHER" id="PTHR24543">
    <property type="entry name" value="MULTICOPPER OXIDASE-RELATED"/>
    <property type="match status" value="1"/>
</dbReference>
<dbReference type="AlphaFoldDB" id="A7T9K5"/>
<name>A7T9K5_NEMVE</name>
<dbReference type="Pfam" id="PF00754">
    <property type="entry name" value="F5_F8_type_C"/>
    <property type="match status" value="1"/>
</dbReference>
<organism evidence="2 3">
    <name type="scientific">Nematostella vectensis</name>
    <name type="common">Starlet sea anemone</name>
    <dbReference type="NCBI Taxonomy" id="45351"/>
    <lineage>
        <taxon>Eukaryota</taxon>
        <taxon>Metazoa</taxon>
        <taxon>Cnidaria</taxon>
        <taxon>Anthozoa</taxon>
        <taxon>Hexacorallia</taxon>
        <taxon>Actiniaria</taxon>
        <taxon>Edwardsiidae</taxon>
        <taxon>Nematostella</taxon>
    </lineage>
</organism>
<dbReference type="PhylomeDB" id="A7T9K5"/>
<dbReference type="Gene3D" id="2.60.120.260">
    <property type="entry name" value="Galactose-binding domain-like"/>
    <property type="match status" value="1"/>
</dbReference>
<dbReference type="Proteomes" id="UP000001593">
    <property type="component" value="Unassembled WGS sequence"/>
</dbReference>
<dbReference type="InterPro" id="IPR008979">
    <property type="entry name" value="Galactose-bd-like_sf"/>
</dbReference>
<accession>A7T9K5</accession>
<evidence type="ECO:0000259" key="1">
    <source>
        <dbReference type="PROSITE" id="PS50022"/>
    </source>
</evidence>
<sequence length="121" mass="13514">MKRLACSDKFGVEDGRIPDLNMSSSSARGPGFEAYRGRLNNLNGNGSWCANMSLPNNQQYLRIDLGEVREVSAVETQGNPFPDVYHFDTIREVNCRYNVVDKETRIKVTGLVSQFGHSISV</sequence>
<dbReference type="EMBL" id="DS473453">
    <property type="protein sequence ID" value="EDO27319.1"/>
    <property type="molecule type" value="Genomic_DNA"/>
</dbReference>
<dbReference type="HOGENOM" id="CLU_2040825_0_0_1"/>
<protein>
    <recommendedName>
        <fullName evidence="1">F5/8 type C domain-containing protein</fullName>
    </recommendedName>
</protein>
<dbReference type="PANTHER" id="PTHR24543:SF325">
    <property type="entry name" value="F5_8 TYPE C DOMAIN-CONTAINING PROTEIN"/>
    <property type="match status" value="1"/>
</dbReference>
<proteinExistence type="predicted"/>
<reference evidence="2 3" key="1">
    <citation type="journal article" date="2007" name="Science">
        <title>Sea anemone genome reveals ancestral eumetazoan gene repertoire and genomic organization.</title>
        <authorList>
            <person name="Putnam N.H."/>
            <person name="Srivastava M."/>
            <person name="Hellsten U."/>
            <person name="Dirks B."/>
            <person name="Chapman J."/>
            <person name="Salamov A."/>
            <person name="Terry A."/>
            <person name="Shapiro H."/>
            <person name="Lindquist E."/>
            <person name="Kapitonov V.V."/>
            <person name="Jurka J."/>
            <person name="Genikhovich G."/>
            <person name="Grigoriev I.V."/>
            <person name="Lucas S.M."/>
            <person name="Steele R.E."/>
            <person name="Finnerty J.R."/>
            <person name="Technau U."/>
            <person name="Martindale M.Q."/>
            <person name="Rokhsar D.S."/>
        </authorList>
    </citation>
    <scope>NUCLEOTIDE SEQUENCE [LARGE SCALE GENOMIC DNA]</scope>
    <source>
        <strain evidence="3">CH2 X CH6</strain>
    </source>
</reference>
<dbReference type="PROSITE" id="PS01285">
    <property type="entry name" value="FA58C_1"/>
    <property type="match status" value="1"/>
</dbReference>